<protein>
    <submittedName>
        <fullName evidence="1">Uncharacterized protein</fullName>
    </submittedName>
</protein>
<evidence type="ECO:0000313" key="1">
    <source>
        <dbReference type="EMBL" id="KAH7971222.1"/>
    </source>
</evidence>
<accession>A0ACB8DLB6</accession>
<reference evidence="1" key="1">
    <citation type="submission" date="2020-05" db="EMBL/GenBank/DDBJ databases">
        <title>Large-scale comparative analyses of tick genomes elucidate their genetic diversity and vector capacities.</title>
        <authorList>
            <person name="Jia N."/>
            <person name="Wang J."/>
            <person name="Shi W."/>
            <person name="Du L."/>
            <person name="Sun Y."/>
            <person name="Zhan W."/>
            <person name="Jiang J."/>
            <person name="Wang Q."/>
            <person name="Zhang B."/>
            <person name="Ji P."/>
            <person name="Sakyi L.B."/>
            <person name="Cui X."/>
            <person name="Yuan T."/>
            <person name="Jiang B."/>
            <person name="Yang W."/>
            <person name="Lam T.T.-Y."/>
            <person name="Chang Q."/>
            <person name="Ding S."/>
            <person name="Wang X."/>
            <person name="Zhu J."/>
            <person name="Ruan X."/>
            <person name="Zhao L."/>
            <person name="Wei J."/>
            <person name="Que T."/>
            <person name="Du C."/>
            <person name="Cheng J."/>
            <person name="Dai P."/>
            <person name="Han X."/>
            <person name="Huang E."/>
            <person name="Gao Y."/>
            <person name="Liu J."/>
            <person name="Shao H."/>
            <person name="Ye R."/>
            <person name="Li L."/>
            <person name="Wei W."/>
            <person name="Wang X."/>
            <person name="Wang C."/>
            <person name="Yang T."/>
            <person name="Huo Q."/>
            <person name="Li W."/>
            <person name="Guo W."/>
            <person name="Chen H."/>
            <person name="Zhou L."/>
            <person name="Ni X."/>
            <person name="Tian J."/>
            <person name="Zhou Y."/>
            <person name="Sheng Y."/>
            <person name="Liu T."/>
            <person name="Pan Y."/>
            <person name="Xia L."/>
            <person name="Li J."/>
            <person name="Zhao F."/>
            <person name="Cao W."/>
        </authorList>
    </citation>
    <scope>NUCLEOTIDE SEQUENCE</scope>
    <source>
        <strain evidence="1">Dsil-2018</strain>
    </source>
</reference>
<keyword evidence="2" id="KW-1185">Reference proteome</keyword>
<sequence>MLKDVQVLTLRQGQYTTGRRSHPVPQLNCRGGSAGCQDQPAVVQCYNRGSDGRDAQWECKAEMKKTQKFGLIQVTCEGYDYPKDEYVLVGSCGGALEDFGPQAHQKDLASGLVQLQEAY</sequence>
<gene>
    <name evidence="1" type="ORF">HPB49_020464</name>
</gene>
<dbReference type="EMBL" id="CM023480">
    <property type="protein sequence ID" value="KAH7971222.1"/>
    <property type="molecule type" value="Genomic_DNA"/>
</dbReference>
<proteinExistence type="predicted"/>
<name>A0ACB8DLB6_DERSI</name>
<evidence type="ECO:0000313" key="2">
    <source>
        <dbReference type="Proteomes" id="UP000821865"/>
    </source>
</evidence>
<organism evidence="1 2">
    <name type="scientific">Dermacentor silvarum</name>
    <name type="common">Tick</name>
    <dbReference type="NCBI Taxonomy" id="543639"/>
    <lineage>
        <taxon>Eukaryota</taxon>
        <taxon>Metazoa</taxon>
        <taxon>Ecdysozoa</taxon>
        <taxon>Arthropoda</taxon>
        <taxon>Chelicerata</taxon>
        <taxon>Arachnida</taxon>
        <taxon>Acari</taxon>
        <taxon>Parasitiformes</taxon>
        <taxon>Ixodida</taxon>
        <taxon>Ixodoidea</taxon>
        <taxon>Ixodidae</taxon>
        <taxon>Rhipicephalinae</taxon>
        <taxon>Dermacentor</taxon>
    </lineage>
</organism>
<dbReference type="Proteomes" id="UP000821865">
    <property type="component" value="Chromosome 11"/>
</dbReference>
<comment type="caution">
    <text evidence="1">The sequence shown here is derived from an EMBL/GenBank/DDBJ whole genome shotgun (WGS) entry which is preliminary data.</text>
</comment>